<proteinExistence type="predicted"/>
<dbReference type="HOGENOM" id="CLU_2096166_0_0_1"/>
<dbReference type="EMBL" id="GG663382">
    <property type="protein sequence ID" value="EEH02704.1"/>
    <property type="molecule type" value="Genomic_DNA"/>
</dbReference>
<dbReference type="RefSeq" id="XP_045283185.1">
    <property type="nucleotide sequence ID" value="XM_045436033.1"/>
</dbReference>
<organism evidence="1 2">
    <name type="scientific">Ajellomyces capsulatus (strain G186AR / H82 / ATCC MYA-2454 / RMSCC 2432)</name>
    <name type="common">Darling's disease fungus</name>
    <name type="synonym">Histoplasma capsulatum</name>
    <dbReference type="NCBI Taxonomy" id="447093"/>
    <lineage>
        <taxon>Eukaryota</taxon>
        <taxon>Fungi</taxon>
        <taxon>Dikarya</taxon>
        <taxon>Ascomycota</taxon>
        <taxon>Pezizomycotina</taxon>
        <taxon>Eurotiomycetes</taxon>
        <taxon>Eurotiomycetidae</taxon>
        <taxon>Onygenales</taxon>
        <taxon>Ajellomycetaceae</taxon>
        <taxon>Histoplasma</taxon>
    </lineage>
</organism>
<accession>C0P0Q4</accession>
<keyword evidence="2" id="KW-1185">Reference proteome</keyword>
<dbReference type="InParanoid" id="C0P0Q4"/>
<evidence type="ECO:0000313" key="2">
    <source>
        <dbReference type="Proteomes" id="UP000001631"/>
    </source>
</evidence>
<name>C0P0Q4_AJECG</name>
<protein>
    <submittedName>
        <fullName evidence="1">Uncharacterized protein</fullName>
    </submittedName>
</protein>
<dbReference type="Proteomes" id="UP000001631">
    <property type="component" value="Unassembled WGS sequence"/>
</dbReference>
<dbReference type="GeneID" id="69042000"/>
<reference evidence="1" key="1">
    <citation type="submission" date="2009-02" db="EMBL/GenBank/DDBJ databases">
        <title>The Genome Sequence of Ajellomyces capsulatus strain G186AR.</title>
        <authorList>
            <consortium name="The Broad Institute Genome Sequencing Platform"/>
            <person name="Champion M."/>
            <person name="Cuomo C."/>
            <person name="Ma L.-J."/>
            <person name="Henn M.R."/>
            <person name="Sil A."/>
            <person name="Goldman B."/>
            <person name="Young S.K."/>
            <person name="Kodira C.D."/>
            <person name="Zeng Q."/>
            <person name="Koehrsen M."/>
            <person name="Alvarado L."/>
            <person name="Berlin A."/>
            <person name="Borenstein D."/>
            <person name="Chen Z."/>
            <person name="Engels R."/>
            <person name="Freedman E."/>
            <person name="Gellesch M."/>
            <person name="Goldberg J."/>
            <person name="Griggs A."/>
            <person name="Gujja S."/>
            <person name="Heiman D."/>
            <person name="Hepburn T."/>
            <person name="Howarth C."/>
            <person name="Jen D."/>
            <person name="Larson L."/>
            <person name="Lewis B."/>
            <person name="Mehta T."/>
            <person name="Park D."/>
            <person name="Pearson M."/>
            <person name="Roberts A."/>
            <person name="Saif S."/>
            <person name="Shea T."/>
            <person name="Shenoy N."/>
            <person name="Sisk P."/>
            <person name="Stolte C."/>
            <person name="Sykes S."/>
            <person name="Walk T."/>
            <person name="White J."/>
            <person name="Yandava C."/>
            <person name="Klein B."/>
            <person name="McEwen J.G."/>
            <person name="Puccia R."/>
            <person name="Goldman G.H."/>
            <person name="Felipe M.S."/>
            <person name="Nino-Vega G."/>
            <person name="San-Blas G."/>
            <person name="Taylor J."/>
            <person name="Mendoza L."/>
            <person name="Galagan J."/>
            <person name="Nusbaum C."/>
            <person name="Birren B."/>
        </authorList>
    </citation>
    <scope>NUCLEOTIDE SEQUENCE</scope>
    <source>
        <strain evidence="1">G186AR</strain>
    </source>
</reference>
<evidence type="ECO:0000313" key="1">
    <source>
        <dbReference type="EMBL" id="EEH02704.1"/>
    </source>
</evidence>
<sequence>MFLVKLLSDHIVSCFSELEVGGTRGIVAIPHRGLCSCTVQKAHRTRNACLAGTLLFPTVVHGIVLSAVNVDALPKPTSTGWDVTPSSCGLASSRRESCPVNGTGILALAVQFFRAK</sequence>
<dbReference type="AlphaFoldDB" id="C0P0Q4"/>
<gene>
    <name evidence="1" type="ORF">HCBG_08984</name>
</gene>